<protein>
    <recommendedName>
        <fullName evidence="4">Lipocalin-like domain-containing protein</fullName>
    </recommendedName>
</protein>
<evidence type="ECO:0008006" key="4">
    <source>
        <dbReference type="Google" id="ProtNLM"/>
    </source>
</evidence>
<dbReference type="RefSeq" id="WP_152757132.1">
    <property type="nucleotide sequence ID" value="NZ_WHLY01000002.1"/>
</dbReference>
<evidence type="ECO:0000313" key="3">
    <source>
        <dbReference type="Proteomes" id="UP000479293"/>
    </source>
</evidence>
<accession>A0A7C9BAA4</accession>
<name>A0A7C9BAA4_9BACT</name>
<dbReference type="Proteomes" id="UP000479293">
    <property type="component" value="Unassembled WGS sequence"/>
</dbReference>
<organism evidence="2 3">
    <name type="scientific">Salmonirosea aquatica</name>
    <dbReference type="NCBI Taxonomy" id="2654236"/>
    <lineage>
        <taxon>Bacteria</taxon>
        <taxon>Pseudomonadati</taxon>
        <taxon>Bacteroidota</taxon>
        <taxon>Cytophagia</taxon>
        <taxon>Cytophagales</taxon>
        <taxon>Spirosomataceae</taxon>
        <taxon>Salmonirosea</taxon>
    </lineage>
</organism>
<gene>
    <name evidence="2" type="ORF">GBK04_04240</name>
</gene>
<feature type="chain" id="PRO_5028898960" description="Lipocalin-like domain-containing protein" evidence="1">
    <location>
        <begin position="16"/>
        <end position="148"/>
    </location>
</feature>
<reference evidence="2 3" key="1">
    <citation type="submission" date="2019-10" db="EMBL/GenBank/DDBJ databases">
        <title>Draft Genome Sequence of Cytophagaceae sp. SJW1-29.</title>
        <authorList>
            <person name="Choi A."/>
        </authorList>
    </citation>
    <scope>NUCLEOTIDE SEQUENCE [LARGE SCALE GENOMIC DNA]</scope>
    <source>
        <strain evidence="2 3">SJW1-29</strain>
    </source>
</reference>
<keyword evidence="1" id="KW-0732">Signal</keyword>
<dbReference type="PROSITE" id="PS51257">
    <property type="entry name" value="PROKAR_LIPOPROTEIN"/>
    <property type="match status" value="1"/>
</dbReference>
<proteinExistence type="predicted"/>
<keyword evidence="3" id="KW-1185">Reference proteome</keyword>
<sequence>MKKLLVFLFVATAFAACKKNDDVTPKNPADAVAGTYALTSFRFVQGTDDLNLPQLPFSQAGQTISGTLELSPTSTDEVTLTVTLKITGEAPESFDIDGVEVRKSSEAYSLYVEGELVADADGQNVIFSYSETDPQTQETTSLSFVAKK</sequence>
<feature type="signal peptide" evidence="1">
    <location>
        <begin position="1"/>
        <end position="15"/>
    </location>
</feature>
<dbReference type="AlphaFoldDB" id="A0A7C9BAA4"/>
<dbReference type="EMBL" id="WHLY01000002">
    <property type="protein sequence ID" value="MPR32578.1"/>
    <property type="molecule type" value="Genomic_DNA"/>
</dbReference>
<evidence type="ECO:0000256" key="1">
    <source>
        <dbReference type="SAM" id="SignalP"/>
    </source>
</evidence>
<comment type="caution">
    <text evidence="2">The sequence shown here is derived from an EMBL/GenBank/DDBJ whole genome shotgun (WGS) entry which is preliminary data.</text>
</comment>
<evidence type="ECO:0000313" key="2">
    <source>
        <dbReference type="EMBL" id="MPR32578.1"/>
    </source>
</evidence>